<evidence type="ECO:0000256" key="3">
    <source>
        <dbReference type="ARBA" id="ARBA00022431"/>
    </source>
</evidence>
<dbReference type="EMBL" id="MK249171">
    <property type="protein sequence ID" value="QCQ84810.1"/>
    <property type="molecule type" value="Genomic_DNA"/>
</dbReference>
<dbReference type="GO" id="GO:0005198">
    <property type="term" value="F:structural molecule activity"/>
    <property type="evidence" value="ECO:0007669"/>
    <property type="project" value="InterPro"/>
</dbReference>
<evidence type="ECO:0000256" key="5">
    <source>
        <dbReference type="ARBA" id="ARBA00022844"/>
    </source>
</evidence>
<reference evidence="6" key="1">
    <citation type="submission" date="2018-12" db="EMBL/GenBank/DDBJ databases">
        <title>Singled stranded DNA viruses identified in blackflies (Austrosimulium ungulatum) sampled in New Zealand.</title>
        <authorList>
            <person name="Kraberger S."/>
            <person name="Fontenele R.S."/>
            <person name="Schmidlin K."/>
            <person name="Walters M."/>
            <person name="Varsani A."/>
        </authorList>
    </citation>
    <scope>NUCLEOTIDE SEQUENCE [LARGE SCALE GENOMIC DNA]</scope>
    <source>
        <strain evidence="6">089</strain>
    </source>
</reference>
<keyword evidence="5" id="KW-0946">Virion</keyword>
<protein>
    <submittedName>
        <fullName evidence="6">Major capsid protein</fullName>
    </submittedName>
</protein>
<accession>A0A4P8PPP5</accession>
<dbReference type="Pfam" id="PF02305">
    <property type="entry name" value="Phage_F"/>
    <property type="match status" value="1"/>
</dbReference>
<keyword evidence="3" id="KW-1140">T=1 icosahedral capsid protein</keyword>
<comment type="subcellular location">
    <subcellularLocation>
        <location evidence="1">Virion</location>
    </subcellularLocation>
</comment>
<comment type="similarity">
    <text evidence="2">Belongs to the microviridae F protein family.</text>
</comment>
<evidence type="ECO:0000256" key="1">
    <source>
        <dbReference type="ARBA" id="ARBA00004328"/>
    </source>
</evidence>
<organism evidence="6">
    <name type="scientific">Blackfly microvirus SF02</name>
    <dbReference type="NCBI Taxonomy" id="2576452"/>
    <lineage>
        <taxon>Viruses</taxon>
        <taxon>Monodnaviria</taxon>
        <taxon>Sangervirae</taxon>
        <taxon>Phixviricota</taxon>
        <taxon>Malgrandaviricetes</taxon>
        <taxon>Petitvirales</taxon>
        <taxon>Microviridae</taxon>
        <taxon>Microvirus</taxon>
    </lineage>
</organism>
<name>A0A4P8PPP5_9VIRU</name>
<dbReference type="Proteomes" id="UP000324641">
    <property type="component" value="Segment"/>
</dbReference>
<evidence type="ECO:0000313" key="6">
    <source>
        <dbReference type="EMBL" id="QCQ84810.1"/>
    </source>
</evidence>
<dbReference type="InterPro" id="IPR016184">
    <property type="entry name" value="Capsid/spike_ssDNA_virus"/>
</dbReference>
<dbReference type="InterPro" id="IPR037002">
    <property type="entry name" value="Microviridae_protein_F_sf"/>
</dbReference>
<sequence>MISSPPPNKPTRNHIMKSVMRHQFSQVPKAEIQRSSFDRSHGLKTTLDAGYLVPVFVDEALPGDTFSLRMTTFARFSTPLHPIMDNCYCDAFFFAVPYRLVWNNFVKFFGEQDNPGDSTSYLVPTSTSPVGGYLNGSLQDYMGLPTQVAGITHSCLHLRAYNRIWNEWFRDQNLQPSVTVNKGDGPDPVTDTVLLRRGKRHDYFTSALPFPQKGPAVSIPLGTAATVRTNATNLVTGVASPMLVQQSGGGGAAPNNVAFAAGNTGTGTFSTSSTATIAGYLGAYPSNLYADLTTATAATINQLRQAFQIQRIYERDARGGTRYTELIQSHFGVTSPDARLQRSEYLGGGSTPINFNPVAQTGPTGTTGSSTPLGNLGAIGTMSHSGVGFSKSFTEHCLLIGMVSIRADLNYQQGLNRMWSRSTRFDFYWPALSHIGEQAVLNQEIMAQGIAADTTAWGYQERFAEYRYKPSIVTGQFRSNYATTLDSWHLAQNFATLPTLNATFIVDNPPISRVVAVPTQPTMLLDAYFNLNCARPMPVYGVPGMIDHF</sequence>
<dbReference type="SUPFAM" id="SSF88645">
    <property type="entry name" value="ssDNA viruses"/>
    <property type="match status" value="1"/>
</dbReference>
<proteinExistence type="inferred from homology"/>
<dbReference type="InterPro" id="IPR003514">
    <property type="entry name" value="Microviridae_protein_F"/>
</dbReference>
<keyword evidence="4" id="KW-0167">Capsid protein</keyword>
<evidence type="ECO:0000256" key="2">
    <source>
        <dbReference type="ARBA" id="ARBA00009963"/>
    </source>
</evidence>
<dbReference type="GO" id="GO:0039615">
    <property type="term" value="C:T=1 icosahedral viral capsid"/>
    <property type="evidence" value="ECO:0007669"/>
    <property type="project" value="UniProtKB-KW"/>
</dbReference>
<evidence type="ECO:0000256" key="4">
    <source>
        <dbReference type="ARBA" id="ARBA00022561"/>
    </source>
</evidence>
<dbReference type="Gene3D" id="2.60.169.10">
    <property type="entry name" value="Microviridae F protein"/>
    <property type="match status" value="2"/>
</dbReference>